<keyword evidence="1" id="KW-0472">Membrane</keyword>
<dbReference type="STRING" id="1801764.A2903_00670"/>
<dbReference type="EMBL" id="MFUO01000006">
    <property type="protein sequence ID" value="OGI84209.1"/>
    <property type="molecule type" value="Genomic_DNA"/>
</dbReference>
<evidence type="ECO:0000313" key="3">
    <source>
        <dbReference type="Proteomes" id="UP000178184"/>
    </source>
</evidence>
<feature type="transmembrane region" description="Helical" evidence="1">
    <location>
        <begin position="6"/>
        <end position="35"/>
    </location>
</feature>
<name>A0A1F6WQP2_9BACT</name>
<protein>
    <submittedName>
        <fullName evidence="2">Uncharacterized protein</fullName>
    </submittedName>
</protein>
<feature type="transmembrane region" description="Helical" evidence="1">
    <location>
        <begin position="55"/>
        <end position="74"/>
    </location>
</feature>
<accession>A0A1F6WQP2</accession>
<evidence type="ECO:0000313" key="2">
    <source>
        <dbReference type="EMBL" id="OGI84209.1"/>
    </source>
</evidence>
<organism evidence="2 3">
    <name type="scientific">Candidatus Nomurabacteria bacterium RIFCSPLOWO2_01_FULL_33_17</name>
    <dbReference type="NCBI Taxonomy" id="1801764"/>
    <lineage>
        <taxon>Bacteria</taxon>
        <taxon>Candidatus Nomuraibacteriota</taxon>
    </lineage>
</organism>
<evidence type="ECO:0000256" key="1">
    <source>
        <dbReference type="SAM" id="Phobius"/>
    </source>
</evidence>
<keyword evidence="1" id="KW-0812">Transmembrane</keyword>
<proteinExistence type="predicted"/>
<gene>
    <name evidence="2" type="ORF">A2903_00670</name>
</gene>
<dbReference type="AlphaFoldDB" id="A0A1F6WQP2"/>
<keyword evidence="1" id="KW-1133">Transmembrane helix</keyword>
<comment type="caution">
    <text evidence="2">The sequence shown here is derived from an EMBL/GenBank/DDBJ whole genome shotgun (WGS) entry which is preliminary data.</text>
</comment>
<reference evidence="2 3" key="1">
    <citation type="journal article" date="2016" name="Nat. Commun.">
        <title>Thousands of microbial genomes shed light on interconnected biogeochemical processes in an aquifer system.</title>
        <authorList>
            <person name="Anantharaman K."/>
            <person name="Brown C.T."/>
            <person name="Hug L.A."/>
            <person name="Sharon I."/>
            <person name="Castelle C.J."/>
            <person name="Probst A.J."/>
            <person name="Thomas B.C."/>
            <person name="Singh A."/>
            <person name="Wilkins M.J."/>
            <person name="Karaoz U."/>
            <person name="Brodie E.L."/>
            <person name="Williams K.H."/>
            <person name="Hubbard S.S."/>
            <person name="Banfield J.F."/>
        </authorList>
    </citation>
    <scope>NUCLEOTIDE SEQUENCE [LARGE SCALE GENOMIC DNA]</scope>
</reference>
<sequence length="86" mass="9854">MSNWAIVGIIIVVLLITSPGRRVLVIAFGVIYIPLQHIFMWLQKINLSLKDKDPLSYYLSCIVIYPLYAIIIPLSKLYETFSESSH</sequence>
<dbReference type="Proteomes" id="UP000178184">
    <property type="component" value="Unassembled WGS sequence"/>
</dbReference>